<dbReference type="SMART" id="SM00953">
    <property type="entry name" value="RES"/>
    <property type="match status" value="1"/>
</dbReference>
<dbReference type="AlphaFoldDB" id="A0A5K7ZXG1"/>
<proteinExistence type="predicted"/>
<gene>
    <name evidence="2" type="ORF">DSCO28_55210</name>
</gene>
<dbReference type="Pfam" id="PF08808">
    <property type="entry name" value="RES"/>
    <property type="match status" value="1"/>
</dbReference>
<dbReference type="KEGG" id="dov:DSCO28_55210"/>
<reference evidence="2 3" key="1">
    <citation type="submission" date="2019-11" db="EMBL/GenBank/DDBJ databases">
        <title>Comparative genomics of hydrocarbon-degrading Desulfosarcina strains.</title>
        <authorList>
            <person name="Watanabe M."/>
            <person name="Kojima H."/>
            <person name="Fukui M."/>
        </authorList>
    </citation>
    <scope>NUCLEOTIDE SEQUENCE [LARGE SCALE GENOMIC DNA]</scope>
    <source>
        <strain evidence="2 3">28bB2T</strain>
    </source>
</reference>
<dbReference type="Proteomes" id="UP000425960">
    <property type="component" value="Chromosome"/>
</dbReference>
<protein>
    <recommendedName>
        <fullName evidence="1">RES domain-containing protein</fullName>
    </recommendedName>
</protein>
<evidence type="ECO:0000259" key="1">
    <source>
        <dbReference type="SMART" id="SM00953"/>
    </source>
</evidence>
<organism evidence="2 3">
    <name type="scientific">Desulfosarcina ovata subsp. sediminis</name>
    <dbReference type="NCBI Taxonomy" id="885957"/>
    <lineage>
        <taxon>Bacteria</taxon>
        <taxon>Pseudomonadati</taxon>
        <taxon>Thermodesulfobacteriota</taxon>
        <taxon>Desulfobacteria</taxon>
        <taxon>Desulfobacterales</taxon>
        <taxon>Desulfosarcinaceae</taxon>
        <taxon>Desulfosarcina</taxon>
    </lineage>
</organism>
<feature type="domain" description="RES" evidence="1">
    <location>
        <begin position="16"/>
        <end position="141"/>
    </location>
</feature>
<dbReference type="EMBL" id="AP021876">
    <property type="protein sequence ID" value="BBO84955.1"/>
    <property type="molecule type" value="Genomic_DNA"/>
</dbReference>
<dbReference type="InterPro" id="IPR014914">
    <property type="entry name" value="RES_dom"/>
</dbReference>
<evidence type="ECO:0000313" key="2">
    <source>
        <dbReference type="EMBL" id="BBO84955.1"/>
    </source>
</evidence>
<sequence>MIRAWRIVKSIYKDSAFNGEGARLYGGRWNTPGHPAVYVASSQALAVLEIMANGLMIEDAENFVFVSVNFPETFVQEISTTDLSQNWATSPAPESTKIIGDRWLASGFSVALKVPSVIVPDECNYLLNPHHPDFASLAIGSSRFFRIDTRLFNYYG</sequence>
<name>A0A5K7ZXG1_9BACT</name>
<dbReference type="RefSeq" id="WP_155324721.1">
    <property type="nucleotide sequence ID" value="NZ_AP021876.1"/>
</dbReference>
<accession>A0A5K7ZXG1</accession>
<evidence type="ECO:0000313" key="3">
    <source>
        <dbReference type="Proteomes" id="UP000425960"/>
    </source>
</evidence>